<feature type="binding site" evidence="10">
    <location>
        <position position="76"/>
    </location>
    <ligand>
        <name>substrate</name>
    </ligand>
</feature>
<evidence type="ECO:0000256" key="1">
    <source>
        <dbReference type="ARBA" id="ARBA00008023"/>
    </source>
</evidence>
<comment type="catalytic activity">
    <reaction evidence="9 10">
        <text>XTP + H2O = XMP + diphosphate + H(+)</text>
        <dbReference type="Rhea" id="RHEA:28610"/>
        <dbReference type="ChEBI" id="CHEBI:15377"/>
        <dbReference type="ChEBI" id="CHEBI:15378"/>
        <dbReference type="ChEBI" id="CHEBI:33019"/>
        <dbReference type="ChEBI" id="CHEBI:57464"/>
        <dbReference type="ChEBI" id="CHEBI:61314"/>
        <dbReference type="EC" id="3.6.1.66"/>
    </reaction>
</comment>
<dbReference type="GO" id="GO:0046872">
    <property type="term" value="F:metal ion binding"/>
    <property type="evidence" value="ECO:0007669"/>
    <property type="project" value="UniProtKB-KW"/>
</dbReference>
<evidence type="ECO:0000313" key="12">
    <source>
        <dbReference type="EMBL" id="CCG08879.1"/>
    </source>
</evidence>
<comment type="subunit">
    <text evidence="2 10">Homodimer.</text>
</comment>
<dbReference type="GO" id="GO:0009117">
    <property type="term" value="P:nucleotide metabolic process"/>
    <property type="evidence" value="ECO:0007669"/>
    <property type="project" value="UniProtKB-KW"/>
</dbReference>
<dbReference type="HOGENOM" id="CLU_082080_0_0_5"/>
<dbReference type="Pfam" id="PF01725">
    <property type="entry name" value="Ham1p_like"/>
    <property type="match status" value="1"/>
</dbReference>
<feature type="binding site" evidence="10">
    <location>
        <begin position="184"/>
        <end position="185"/>
    </location>
    <ligand>
        <name>substrate</name>
    </ligand>
</feature>
<comment type="catalytic activity">
    <reaction evidence="8 10">
        <text>dITP + H2O = dIMP + diphosphate + H(+)</text>
        <dbReference type="Rhea" id="RHEA:28342"/>
        <dbReference type="ChEBI" id="CHEBI:15377"/>
        <dbReference type="ChEBI" id="CHEBI:15378"/>
        <dbReference type="ChEBI" id="CHEBI:33019"/>
        <dbReference type="ChEBI" id="CHEBI:61194"/>
        <dbReference type="ChEBI" id="CHEBI:61382"/>
        <dbReference type="EC" id="3.6.1.66"/>
    </reaction>
</comment>
<dbReference type="HAMAP" id="MF_01405">
    <property type="entry name" value="Non_canon_purine_NTPase"/>
    <property type="match status" value="1"/>
</dbReference>
<keyword evidence="3 10" id="KW-0479">Metal-binding</keyword>
<evidence type="ECO:0000256" key="2">
    <source>
        <dbReference type="ARBA" id="ARBA00011738"/>
    </source>
</evidence>
<dbReference type="PANTHER" id="PTHR11067">
    <property type="entry name" value="INOSINE TRIPHOSPHATE PYROPHOSPHATASE/HAM1 PROTEIN"/>
    <property type="match status" value="1"/>
</dbReference>
<dbReference type="PATRIC" id="fig|1150469.3.peg.2535"/>
<dbReference type="EC" id="3.6.1.66" evidence="10"/>
<evidence type="ECO:0000256" key="4">
    <source>
        <dbReference type="ARBA" id="ARBA00022741"/>
    </source>
</evidence>
<evidence type="ECO:0000256" key="3">
    <source>
        <dbReference type="ARBA" id="ARBA00022723"/>
    </source>
</evidence>
<gene>
    <name evidence="12" type="ORF">RSPPHO_02253</name>
</gene>
<dbReference type="InterPro" id="IPR002637">
    <property type="entry name" value="RdgB/HAM1"/>
</dbReference>
<organism evidence="12 13">
    <name type="scientific">Pararhodospirillum photometricum DSM 122</name>
    <dbReference type="NCBI Taxonomy" id="1150469"/>
    <lineage>
        <taxon>Bacteria</taxon>
        <taxon>Pseudomonadati</taxon>
        <taxon>Pseudomonadota</taxon>
        <taxon>Alphaproteobacteria</taxon>
        <taxon>Rhodospirillales</taxon>
        <taxon>Rhodospirillaceae</taxon>
        <taxon>Pararhodospirillum</taxon>
    </lineage>
</organism>
<dbReference type="SUPFAM" id="SSF52972">
    <property type="entry name" value="ITPase-like"/>
    <property type="match status" value="1"/>
</dbReference>
<dbReference type="KEGG" id="rpm:RSPPHO_02253"/>
<dbReference type="GO" id="GO:0009146">
    <property type="term" value="P:purine nucleoside triphosphate catabolic process"/>
    <property type="evidence" value="ECO:0007669"/>
    <property type="project" value="UniProtKB-UniRule"/>
</dbReference>
<dbReference type="InterPro" id="IPR029001">
    <property type="entry name" value="ITPase-like_fam"/>
</dbReference>
<evidence type="ECO:0000313" key="13">
    <source>
        <dbReference type="Proteomes" id="UP000033220"/>
    </source>
</evidence>
<dbReference type="NCBIfam" id="TIGR00042">
    <property type="entry name" value="RdgB/HAM1 family non-canonical purine NTP pyrophosphatase"/>
    <property type="match status" value="1"/>
</dbReference>
<evidence type="ECO:0000256" key="8">
    <source>
        <dbReference type="ARBA" id="ARBA00051875"/>
    </source>
</evidence>
<comment type="cofactor">
    <cofactor evidence="10">
        <name>Mg(2+)</name>
        <dbReference type="ChEBI" id="CHEBI:18420"/>
    </cofactor>
    <text evidence="10">Binds 1 Mg(2+) ion per subunit.</text>
</comment>
<dbReference type="STRING" id="1150469.RSPPHO_02253"/>
<keyword evidence="13" id="KW-1185">Reference proteome</keyword>
<comment type="function">
    <text evidence="10">Pyrophosphatase that catalyzes the hydrolysis of nucleoside triphosphates to their monophosphate derivatives, with a high preference for the non-canonical purine nucleotides XTP (xanthosine triphosphate), dITP (deoxyinosine triphosphate) and ITP. Seems to function as a house-cleaning enzyme that removes non-canonical purine nucleotides from the nucleotide pool, thus preventing their incorporation into DNA/RNA and avoiding chromosomal lesions.</text>
</comment>
<evidence type="ECO:0000256" key="7">
    <source>
        <dbReference type="ARBA" id="ARBA00023080"/>
    </source>
</evidence>
<dbReference type="Gene3D" id="3.90.950.10">
    <property type="match status" value="1"/>
</dbReference>
<dbReference type="eggNOG" id="COG0127">
    <property type="taxonomic scope" value="Bacteria"/>
</dbReference>
<evidence type="ECO:0000256" key="11">
    <source>
        <dbReference type="RuleBase" id="RU003781"/>
    </source>
</evidence>
<dbReference type="GO" id="GO:0036222">
    <property type="term" value="F:XTP diphosphatase activity"/>
    <property type="evidence" value="ECO:0007669"/>
    <property type="project" value="UniProtKB-UniRule"/>
</dbReference>
<sequence length="201" mass="21201">MARRLTQGPLVVASHNAGKVREIMDLVRPFGLDVRSAGDLGLPEPEETGDTFEANAQLKARAAALGAGLPALADDSGLCVPALGGDPGIYSARWAGPERDFAHAMAEVNAKLGDAADRSAFFVCVLALAWPDGHMETFRGTVDGTLVWPPRGTLGFGYDPLFVAQGETLTFGEMDPGTKHALSHRAAAFRLFVDACLGNRP</sequence>
<feature type="binding site" evidence="10">
    <location>
        <begin position="156"/>
        <end position="159"/>
    </location>
    <ligand>
        <name>substrate</name>
    </ligand>
</feature>
<protein>
    <recommendedName>
        <fullName evidence="10">dITP/XTP pyrophosphatase</fullName>
        <ecNumber evidence="10">3.6.1.66</ecNumber>
    </recommendedName>
    <alternativeName>
        <fullName evidence="10">Non-canonical purine NTP pyrophosphatase</fullName>
    </alternativeName>
    <alternativeName>
        <fullName evidence="10">Non-standard purine NTP pyrophosphatase</fullName>
    </alternativeName>
    <alternativeName>
        <fullName evidence="10">Nucleoside-triphosphate diphosphatase</fullName>
    </alternativeName>
    <alternativeName>
        <fullName evidence="10">Nucleoside-triphosphate pyrophosphatase</fullName>
        <shortName evidence="10">NTPase</shortName>
    </alternativeName>
</protein>
<dbReference type="GO" id="GO:0036220">
    <property type="term" value="F:ITP diphosphatase activity"/>
    <property type="evidence" value="ECO:0007669"/>
    <property type="project" value="UniProtKB-UniRule"/>
</dbReference>
<feature type="binding site" evidence="10">
    <location>
        <position position="75"/>
    </location>
    <ligand>
        <name>Mg(2+)</name>
        <dbReference type="ChEBI" id="CHEBI:18420"/>
    </ligand>
</feature>
<reference evidence="12 13" key="1">
    <citation type="submission" date="2012-02" db="EMBL/GenBank/DDBJ databases">
        <title>Shotgun genome sequence of Phaeospirillum photometricum DSM 122.</title>
        <authorList>
            <person name="Duquesne K."/>
            <person name="Sturgis J."/>
        </authorList>
    </citation>
    <scope>NUCLEOTIDE SEQUENCE [LARGE SCALE GENOMIC DNA]</scope>
    <source>
        <strain evidence="13">DSM122</strain>
    </source>
</reference>
<keyword evidence="7 10" id="KW-0546">Nucleotide metabolism</keyword>
<comment type="catalytic activity">
    <reaction evidence="10">
        <text>ITP + H2O = IMP + diphosphate + H(+)</text>
        <dbReference type="Rhea" id="RHEA:29399"/>
        <dbReference type="ChEBI" id="CHEBI:15377"/>
        <dbReference type="ChEBI" id="CHEBI:15378"/>
        <dbReference type="ChEBI" id="CHEBI:33019"/>
        <dbReference type="ChEBI" id="CHEBI:58053"/>
        <dbReference type="ChEBI" id="CHEBI:61402"/>
        <dbReference type="EC" id="3.6.1.66"/>
    </reaction>
</comment>
<comment type="similarity">
    <text evidence="1 10 11">Belongs to the HAM1 NTPase family.</text>
</comment>
<dbReference type="OrthoDB" id="9807456at2"/>
<dbReference type="PANTHER" id="PTHR11067:SF9">
    <property type="entry name" value="INOSINE TRIPHOSPHATE PYROPHOSPHATASE"/>
    <property type="match status" value="1"/>
</dbReference>
<dbReference type="RefSeq" id="WP_014415513.1">
    <property type="nucleotide sequence ID" value="NC_017059.1"/>
</dbReference>
<feature type="binding site" evidence="10">
    <location>
        <begin position="14"/>
        <end position="19"/>
    </location>
    <ligand>
        <name>substrate</name>
    </ligand>
</feature>
<evidence type="ECO:0000256" key="10">
    <source>
        <dbReference type="HAMAP-Rule" id="MF_01405"/>
    </source>
</evidence>
<dbReference type="GO" id="GO:0000166">
    <property type="term" value="F:nucleotide binding"/>
    <property type="evidence" value="ECO:0007669"/>
    <property type="project" value="UniProtKB-KW"/>
</dbReference>
<name>H6SLL4_PARPM</name>
<dbReference type="EMBL" id="HE663493">
    <property type="protein sequence ID" value="CCG08879.1"/>
    <property type="molecule type" value="Genomic_DNA"/>
</dbReference>
<feature type="active site" description="Proton acceptor" evidence="10">
    <location>
        <position position="75"/>
    </location>
</feature>
<evidence type="ECO:0000256" key="9">
    <source>
        <dbReference type="ARBA" id="ARBA00052017"/>
    </source>
</evidence>
<evidence type="ECO:0000256" key="5">
    <source>
        <dbReference type="ARBA" id="ARBA00022801"/>
    </source>
</evidence>
<dbReference type="Proteomes" id="UP000033220">
    <property type="component" value="Chromosome DSM 122"/>
</dbReference>
<feature type="binding site" evidence="10">
    <location>
        <position position="46"/>
    </location>
    <ligand>
        <name>Mg(2+)</name>
        <dbReference type="ChEBI" id="CHEBI:18420"/>
    </ligand>
</feature>
<dbReference type="GO" id="GO:0035870">
    <property type="term" value="F:dITP diphosphatase activity"/>
    <property type="evidence" value="ECO:0007669"/>
    <property type="project" value="UniProtKB-UniRule"/>
</dbReference>
<feature type="binding site" evidence="10">
    <location>
        <position position="179"/>
    </location>
    <ligand>
        <name>substrate</name>
    </ligand>
</feature>
<dbReference type="FunFam" id="3.90.950.10:FF:000001">
    <property type="entry name" value="dITP/XTP pyrophosphatase"/>
    <property type="match status" value="1"/>
</dbReference>
<proteinExistence type="inferred from homology"/>
<accession>H6SLL4</accession>
<dbReference type="AlphaFoldDB" id="H6SLL4"/>
<dbReference type="CDD" id="cd00515">
    <property type="entry name" value="HAM1"/>
    <property type="match status" value="1"/>
</dbReference>
<keyword evidence="6 10" id="KW-0460">Magnesium</keyword>
<dbReference type="GO" id="GO:0005829">
    <property type="term" value="C:cytosol"/>
    <property type="evidence" value="ECO:0007669"/>
    <property type="project" value="TreeGrafter"/>
</dbReference>
<dbReference type="InterPro" id="IPR020922">
    <property type="entry name" value="dITP/XTP_pyrophosphatase"/>
</dbReference>
<evidence type="ECO:0000256" key="6">
    <source>
        <dbReference type="ARBA" id="ARBA00022842"/>
    </source>
</evidence>
<dbReference type="GO" id="GO:0017111">
    <property type="term" value="F:ribonucleoside triphosphate phosphatase activity"/>
    <property type="evidence" value="ECO:0007669"/>
    <property type="project" value="InterPro"/>
</dbReference>
<keyword evidence="5 10" id="KW-0378">Hydrolase</keyword>
<keyword evidence="4 10" id="KW-0547">Nucleotide-binding</keyword>